<protein>
    <submittedName>
        <fullName evidence="1">Uncharacterized protein</fullName>
    </submittedName>
</protein>
<name>M8AJZ7_TRIUA</name>
<organism evidence="1">
    <name type="scientific">Triticum urartu</name>
    <name type="common">Red wild einkorn</name>
    <name type="synonym">Crithodium urartu</name>
    <dbReference type="NCBI Taxonomy" id="4572"/>
    <lineage>
        <taxon>Eukaryota</taxon>
        <taxon>Viridiplantae</taxon>
        <taxon>Streptophyta</taxon>
        <taxon>Embryophyta</taxon>
        <taxon>Tracheophyta</taxon>
        <taxon>Spermatophyta</taxon>
        <taxon>Magnoliopsida</taxon>
        <taxon>Liliopsida</taxon>
        <taxon>Poales</taxon>
        <taxon>Poaceae</taxon>
        <taxon>BOP clade</taxon>
        <taxon>Pooideae</taxon>
        <taxon>Triticodae</taxon>
        <taxon>Triticeae</taxon>
        <taxon>Triticinae</taxon>
        <taxon>Triticum</taxon>
    </lineage>
</organism>
<dbReference type="AlphaFoldDB" id="M8AJZ7"/>
<reference evidence="1" key="1">
    <citation type="journal article" date="2013" name="Nature">
        <title>Draft genome of the wheat A-genome progenitor Triticum urartu.</title>
        <authorList>
            <person name="Ling H.Q."/>
            <person name="Zhao S."/>
            <person name="Liu D."/>
            <person name="Wang J."/>
            <person name="Sun H."/>
            <person name="Zhang C."/>
            <person name="Fan H."/>
            <person name="Li D."/>
            <person name="Dong L."/>
            <person name="Tao Y."/>
            <person name="Gao C."/>
            <person name="Wu H."/>
            <person name="Li Y."/>
            <person name="Cui Y."/>
            <person name="Guo X."/>
            <person name="Zheng S."/>
            <person name="Wang B."/>
            <person name="Yu K."/>
            <person name="Liang Q."/>
            <person name="Yang W."/>
            <person name="Lou X."/>
            <person name="Chen J."/>
            <person name="Feng M."/>
            <person name="Jian J."/>
            <person name="Zhang X."/>
            <person name="Luo G."/>
            <person name="Jiang Y."/>
            <person name="Liu J."/>
            <person name="Wang Z."/>
            <person name="Sha Y."/>
            <person name="Zhang B."/>
            <person name="Wu H."/>
            <person name="Tang D."/>
            <person name="Shen Q."/>
            <person name="Xue P."/>
            <person name="Zou S."/>
            <person name="Wang X."/>
            <person name="Liu X."/>
            <person name="Wang F."/>
            <person name="Yang Y."/>
            <person name="An X."/>
            <person name="Dong Z."/>
            <person name="Zhang K."/>
            <person name="Zhang X."/>
            <person name="Luo M.C."/>
            <person name="Dvorak J."/>
            <person name="Tong Y."/>
            <person name="Wang J."/>
            <person name="Yang H."/>
            <person name="Li Z."/>
            <person name="Wang D."/>
            <person name="Zhang A."/>
            <person name="Wang J."/>
        </authorList>
    </citation>
    <scope>NUCLEOTIDE SEQUENCE</scope>
</reference>
<accession>M8AJZ7</accession>
<proteinExistence type="predicted"/>
<sequence length="72" mass="7788">MAPWEKEAKRQGLSAVAPWRCWSPTVAVGGSSEAWRYGVRERVRGGRSVGIECGAPPCRREVGDEGDVDQSG</sequence>
<dbReference type="EMBL" id="KD100879">
    <property type="protein sequence ID" value="EMS61119.1"/>
    <property type="molecule type" value="Genomic_DNA"/>
</dbReference>
<evidence type="ECO:0000313" key="1">
    <source>
        <dbReference type="EMBL" id="EMS61119.1"/>
    </source>
</evidence>
<gene>
    <name evidence="1" type="ORF">TRIUR3_32407</name>
</gene>